<dbReference type="EMBL" id="ML977188">
    <property type="protein sequence ID" value="KAF1982100.1"/>
    <property type="molecule type" value="Genomic_DNA"/>
</dbReference>
<reference evidence="2" key="1">
    <citation type="journal article" date="2020" name="Stud. Mycol.">
        <title>101 Dothideomycetes genomes: a test case for predicting lifestyles and emergence of pathogens.</title>
        <authorList>
            <person name="Haridas S."/>
            <person name="Albert R."/>
            <person name="Binder M."/>
            <person name="Bloem J."/>
            <person name="Labutti K."/>
            <person name="Salamov A."/>
            <person name="Andreopoulos B."/>
            <person name="Baker S."/>
            <person name="Barry K."/>
            <person name="Bills G."/>
            <person name="Bluhm B."/>
            <person name="Cannon C."/>
            <person name="Castanera R."/>
            <person name="Culley D."/>
            <person name="Daum C."/>
            <person name="Ezra D."/>
            <person name="Gonzalez J."/>
            <person name="Henrissat B."/>
            <person name="Kuo A."/>
            <person name="Liang C."/>
            <person name="Lipzen A."/>
            <person name="Lutzoni F."/>
            <person name="Magnuson J."/>
            <person name="Mondo S."/>
            <person name="Nolan M."/>
            <person name="Ohm R."/>
            <person name="Pangilinan J."/>
            <person name="Park H.-J."/>
            <person name="Ramirez L."/>
            <person name="Alfaro M."/>
            <person name="Sun H."/>
            <person name="Tritt A."/>
            <person name="Yoshinaga Y."/>
            <person name="Zwiers L.-H."/>
            <person name="Turgeon B."/>
            <person name="Goodwin S."/>
            <person name="Spatafora J."/>
            <person name="Crous P."/>
            <person name="Grigoriev I."/>
        </authorList>
    </citation>
    <scope>NUCLEOTIDE SEQUENCE</scope>
    <source>
        <strain evidence="2">CBS 113979</strain>
    </source>
</reference>
<dbReference type="AlphaFoldDB" id="A0A6G1GMQ9"/>
<dbReference type="Proteomes" id="UP000800041">
    <property type="component" value="Unassembled WGS sequence"/>
</dbReference>
<feature type="region of interest" description="Disordered" evidence="1">
    <location>
        <begin position="1"/>
        <end position="33"/>
    </location>
</feature>
<evidence type="ECO:0000313" key="2">
    <source>
        <dbReference type="EMBL" id="KAF1982100.1"/>
    </source>
</evidence>
<evidence type="ECO:0000256" key="1">
    <source>
        <dbReference type="SAM" id="MobiDB-lite"/>
    </source>
</evidence>
<protein>
    <submittedName>
        <fullName evidence="2">Uncharacterized protein</fullName>
    </submittedName>
</protein>
<keyword evidence="3" id="KW-1185">Reference proteome</keyword>
<organism evidence="2 3">
    <name type="scientific">Aulographum hederae CBS 113979</name>
    <dbReference type="NCBI Taxonomy" id="1176131"/>
    <lineage>
        <taxon>Eukaryota</taxon>
        <taxon>Fungi</taxon>
        <taxon>Dikarya</taxon>
        <taxon>Ascomycota</taxon>
        <taxon>Pezizomycotina</taxon>
        <taxon>Dothideomycetes</taxon>
        <taxon>Pleosporomycetidae</taxon>
        <taxon>Aulographales</taxon>
        <taxon>Aulographaceae</taxon>
    </lineage>
</organism>
<accession>A0A6G1GMQ9</accession>
<proteinExistence type="predicted"/>
<gene>
    <name evidence="2" type="ORF">K402DRAFT_211133</name>
</gene>
<name>A0A6G1GMQ9_9PEZI</name>
<sequence length="186" mass="20679">MNAGTPPTISPPPRPSYCMYQDGLGTGDKRRDTTQKASRTCLLLSRSSTTVQRFEEAFELRSSVRRADHDTAEEYCARQYKAVPGEAGWGRQRTLMEDFGNLIVHPDRSIHGFDCDVVPGQSISIRAAVPGEIPSVQAGCFWLRYGARGGGKLWVERWVVGGTGWGGQLIRRWEKPKSSVTGLRCY</sequence>
<evidence type="ECO:0000313" key="3">
    <source>
        <dbReference type="Proteomes" id="UP000800041"/>
    </source>
</evidence>